<accession>A0ABR4EI77</accession>
<evidence type="ECO:0000259" key="3">
    <source>
        <dbReference type="Pfam" id="PF13449"/>
    </source>
</evidence>
<feature type="region of interest" description="Disordered" evidence="1">
    <location>
        <begin position="274"/>
        <end position="315"/>
    </location>
</feature>
<dbReference type="InterPro" id="IPR027372">
    <property type="entry name" value="Phytase-like_dom"/>
</dbReference>
<evidence type="ECO:0000256" key="2">
    <source>
        <dbReference type="SAM" id="SignalP"/>
    </source>
</evidence>
<feature type="signal peptide" evidence="2">
    <location>
        <begin position="1"/>
        <end position="18"/>
    </location>
</feature>
<reference evidence="4 5" key="1">
    <citation type="submission" date="2024-03" db="EMBL/GenBank/DDBJ databases">
        <title>A high-quality draft genome sequence of Diaporthe vaccinii, a causative agent of upright dieback and viscid rot disease in cranberry plants.</title>
        <authorList>
            <person name="Sarrasin M."/>
            <person name="Lang B.F."/>
            <person name="Burger G."/>
        </authorList>
    </citation>
    <scope>NUCLEOTIDE SEQUENCE [LARGE SCALE GENOMIC DNA]</scope>
    <source>
        <strain evidence="4 5">IS7</strain>
    </source>
</reference>
<dbReference type="Pfam" id="PF13449">
    <property type="entry name" value="Phytase-like"/>
    <property type="match status" value="1"/>
</dbReference>
<name>A0ABR4EI77_9PEZI</name>
<dbReference type="PANTHER" id="PTHR37957:SF1">
    <property type="entry name" value="PHYTASE-LIKE DOMAIN-CONTAINING PROTEIN"/>
    <property type="match status" value="1"/>
</dbReference>
<keyword evidence="2" id="KW-0732">Signal</keyword>
<proteinExistence type="predicted"/>
<dbReference type="EMBL" id="JBAWTH010000052">
    <property type="protein sequence ID" value="KAL2282087.1"/>
    <property type="molecule type" value="Genomic_DNA"/>
</dbReference>
<gene>
    <name evidence="4" type="ORF">FJTKL_11142</name>
</gene>
<feature type="domain" description="Phytase-like" evidence="3">
    <location>
        <begin position="173"/>
        <end position="438"/>
    </location>
</feature>
<protein>
    <recommendedName>
        <fullName evidence="3">Phytase-like domain-containing protein</fullName>
    </recommendedName>
</protein>
<feature type="chain" id="PRO_5045871687" description="Phytase-like domain-containing protein" evidence="2">
    <location>
        <begin position="19"/>
        <end position="557"/>
    </location>
</feature>
<dbReference type="PANTHER" id="PTHR37957">
    <property type="entry name" value="BLR7070 PROTEIN"/>
    <property type="match status" value="1"/>
</dbReference>
<organism evidence="4 5">
    <name type="scientific">Diaporthe vaccinii</name>
    <dbReference type="NCBI Taxonomy" id="105482"/>
    <lineage>
        <taxon>Eukaryota</taxon>
        <taxon>Fungi</taxon>
        <taxon>Dikarya</taxon>
        <taxon>Ascomycota</taxon>
        <taxon>Pezizomycotina</taxon>
        <taxon>Sordariomycetes</taxon>
        <taxon>Sordariomycetidae</taxon>
        <taxon>Diaporthales</taxon>
        <taxon>Diaporthaceae</taxon>
        <taxon>Diaporthe</taxon>
        <taxon>Diaporthe eres species complex</taxon>
    </lineage>
</organism>
<keyword evidence="5" id="KW-1185">Reference proteome</keyword>
<evidence type="ECO:0000313" key="4">
    <source>
        <dbReference type="EMBL" id="KAL2282087.1"/>
    </source>
</evidence>
<evidence type="ECO:0000256" key="1">
    <source>
        <dbReference type="SAM" id="MobiDB-lite"/>
    </source>
</evidence>
<comment type="caution">
    <text evidence="4">The sequence shown here is derived from an EMBL/GenBank/DDBJ whole genome shotgun (WGS) entry which is preliminary data.</text>
</comment>
<dbReference type="SUPFAM" id="SSF63829">
    <property type="entry name" value="Calcium-dependent phosphotriesterase"/>
    <property type="match status" value="1"/>
</dbReference>
<sequence>MTTVPLFFFFFWLPIVYSGYCSSASTMILPTQLTLLAVAAAAVSPVLGRAAAGSPRHRSLDGTPVNSTTCNGKSYSYSELAGYGVIPSDARDKFGDTIGGIGSAIALDQSSWKKTDDGLGYEGLLWALPDRGWNTQGTLNFINRVHKFHITLVPQPNATIDSPASPNLELDYVDTILFSGPDGQPTTGLDADGSGGLEYDGFPQLPAATYTGDGFGADTSNGTTTKRISVDSEGLAINDDGTFWVGDEYGPYVWLFDSNGTIISAIRPPEAIIPKRNGSDSFSADSPPAYEDDGSGDDVTPADNPTGRNNNHGFEGLSVSADGKTLYLLLQAAANQEGGLSSQTERYTRFLTYDVSDRLAPVYASEHVVPLPLYNDYTAKASKNPKVASQSEVHALPNGQFLVLARDSGFGHGQDESLSVYRHIDVFDLANATDIKGSEYDCEDCAVASAKGKLDEAISPAAYCSFLDFNVNSELGKFGVHNGGDQDSSLLNEKWESIALAPVDPESPGEDYFIISLSDNDFITQDGRLNFGQYQYADNSGFNLDTQALVFRVSLPS</sequence>
<evidence type="ECO:0000313" key="5">
    <source>
        <dbReference type="Proteomes" id="UP001600888"/>
    </source>
</evidence>
<dbReference type="Proteomes" id="UP001600888">
    <property type="component" value="Unassembled WGS sequence"/>
</dbReference>